<proteinExistence type="predicted"/>
<dbReference type="InterPro" id="IPR000160">
    <property type="entry name" value="GGDEF_dom"/>
</dbReference>
<dbReference type="GO" id="GO:0007165">
    <property type="term" value="P:signal transduction"/>
    <property type="evidence" value="ECO:0007669"/>
    <property type="project" value="InterPro"/>
</dbReference>
<evidence type="ECO:0000259" key="7">
    <source>
        <dbReference type="PROSITE" id="PS50887"/>
    </source>
</evidence>
<dbReference type="FunFam" id="3.30.70.270:FF:000001">
    <property type="entry name" value="Diguanylate cyclase domain protein"/>
    <property type="match status" value="1"/>
</dbReference>
<keyword evidence="5" id="KW-0812">Transmembrane</keyword>
<evidence type="ECO:0000259" key="6">
    <source>
        <dbReference type="PROSITE" id="PS50885"/>
    </source>
</evidence>
<keyword evidence="5" id="KW-0472">Membrane</keyword>
<evidence type="ECO:0000313" key="8">
    <source>
        <dbReference type="EMBL" id="RTZ15562.1"/>
    </source>
</evidence>
<dbReference type="SMART" id="SM00304">
    <property type="entry name" value="HAMP"/>
    <property type="match status" value="1"/>
</dbReference>
<sequence>MFVVSGKVLKIQNLVKKWFAKLSINQMLVVSHLVLVLILISGFSYTRYHSEWNRHVEYSATIAKLTLAPHIPSISNSVADINYVKLTDADTKKVWAAVDDLEFLEVSGVADHSDQQVHVRFFKRLEYLWRADVEPQELGSLEEKLFETNLRVAQAKEQGAPTLNKLRFYQTLMQREYDSLLESRFISDNIYVPWTKPVVNQEQYYLDDETCTLNIVIPLQNKNGGELWAVFDASDLTDLQHSLVEEIIAEAIVALAISLVLIGWISHWIVSPLKSLADHMRAGTANEQIGDLEAIERGDEIGQLARAYQGLLTKIDHQLSILRKRSDTDPLTGLGSRYNYTQNALPYIRRQIAKGQYVGLIVCDVDNFKAFNDRYGHTEGDNALSLVGAKINELARDTDLAFRYGGEEFVLLCARTDLSQLVNFTERLRKEIEGLGITHEGNAPYGHVTMSIGGSVSNQKDIDEHFHTHQDLQESMFNAADKALYCSKGKGRNQVSWSGSRENSELEQPALEVTNPA</sequence>
<reference evidence="8 9" key="1">
    <citation type="submission" date="2018-12" db="EMBL/GenBank/DDBJ databases">
        <title>Vibrio sp. isolated from China Sea.</title>
        <authorList>
            <person name="Li Y."/>
        </authorList>
    </citation>
    <scope>NUCLEOTIDE SEQUENCE [LARGE SCALE GENOMIC DNA]</scope>
    <source>
        <strain evidence="8 9">BEI207</strain>
    </source>
</reference>
<dbReference type="GO" id="GO:0052621">
    <property type="term" value="F:diguanylate cyclase activity"/>
    <property type="evidence" value="ECO:0007669"/>
    <property type="project" value="UniProtKB-EC"/>
</dbReference>
<evidence type="ECO:0000313" key="9">
    <source>
        <dbReference type="Proteomes" id="UP000268973"/>
    </source>
</evidence>
<dbReference type="CDD" id="cd06225">
    <property type="entry name" value="HAMP"/>
    <property type="match status" value="1"/>
</dbReference>
<dbReference type="Gene3D" id="3.30.70.270">
    <property type="match status" value="1"/>
</dbReference>
<evidence type="ECO:0000256" key="1">
    <source>
        <dbReference type="ARBA" id="ARBA00001946"/>
    </source>
</evidence>
<dbReference type="PROSITE" id="PS50885">
    <property type="entry name" value="HAMP"/>
    <property type="match status" value="1"/>
</dbReference>
<dbReference type="GO" id="GO:0005886">
    <property type="term" value="C:plasma membrane"/>
    <property type="evidence" value="ECO:0007669"/>
    <property type="project" value="TreeGrafter"/>
</dbReference>
<dbReference type="InterPro" id="IPR003660">
    <property type="entry name" value="HAMP_dom"/>
</dbReference>
<comment type="catalytic activity">
    <reaction evidence="3">
        <text>2 GTP = 3',3'-c-di-GMP + 2 diphosphate</text>
        <dbReference type="Rhea" id="RHEA:24898"/>
        <dbReference type="ChEBI" id="CHEBI:33019"/>
        <dbReference type="ChEBI" id="CHEBI:37565"/>
        <dbReference type="ChEBI" id="CHEBI:58805"/>
        <dbReference type="EC" id="2.7.7.65"/>
    </reaction>
</comment>
<dbReference type="OrthoDB" id="9812260at2"/>
<evidence type="ECO:0000256" key="2">
    <source>
        <dbReference type="ARBA" id="ARBA00012528"/>
    </source>
</evidence>
<dbReference type="SUPFAM" id="SSF55073">
    <property type="entry name" value="Nucleotide cyclase"/>
    <property type="match status" value="1"/>
</dbReference>
<comment type="caution">
    <text evidence="8">The sequence shown here is derived from an EMBL/GenBank/DDBJ whole genome shotgun (WGS) entry which is preliminary data.</text>
</comment>
<accession>A0A432CV32</accession>
<dbReference type="InterPro" id="IPR029787">
    <property type="entry name" value="Nucleotide_cyclase"/>
</dbReference>
<dbReference type="Gene3D" id="6.10.340.10">
    <property type="match status" value="1"/>
</dbReference>
<feature type="domain" description="GGDEF" evidence="7">
    <location>
        <begin position="356"/>
        <end position="500"/>
    </location>
</feature>
<dbReference type="SMART" id="SM00267">
    <property type="entry name" value="GGDEF"/>
    <property type="match status" value="1"/>
</dbReference>
<feature type="region of interest" description="Disordered" evidence="4">
    <location>
        <begin position="492"/>
        <end position="517"/>
    </location>
</feature>
<dbReference type="GO" id="GO:1902201">
    <property type="term" value="P:negative regulation of bacterial-type flagellum-dependent cell motility"/>
    <property type="evidence" value="ECO:0007669"/>
    <property type="project" value="TreeGrafter"/>
</dbReference>
<evidence type="ECO:0000256" key="5">
    <source>
        <dbReference type="SAM" id="Phobius"/>
    </source>
</evidence>
<organism evidence="8 9">
    <name type="scientific">Vibrio aquaticus</name>
    <dbReference type="NCBI Taxonomy" id="2496559"/>
    <lineage>
        <taxon>Bacteria</taxon>
        <taxon>Pseudomonadati</taxon>
        <taxon>Pseudomonadota</taxon>
        <taxon>Gammaproteobacteria</taxon>
        <taxon>Vibrionales</taxon>
        <taxon>Vibrionaceae</taxon>
        <taxon>Vibrio</taxon>
    </lineage>
</organism>
<feature type="domain" description="HAMP" evidence="6">
    <location>
        <begin position="267"/>
        <end position="320"/>
    </location>
</feature>
<feature type="transmembrane region" description="Helical" evidence="5">
    <location>
        <begin position="247"/>
        <end position="270"/>
    </location>
</feature>
<name>A0A432CV32_9VIBR</name>
<dbReference type="EC" id="2.7.7.65" evidence="2"/>
<dbReference type="Pfam" id="PF00672">
    <property type="entry name" value="HAMP"/>
    <property type="match status" value="1"/>
</dbReference>
<protein>
    <recommendedName>
        <fullName evidence="2">diguanylate cyclase</fullName>
        <ecNumber evidence="2">2.7.7.65</ecNumber>
    </recommendedName>
</protein>
<dbReference type="PANTHER" id="PTHR45138">
    <property type="entry name" value="REGULATORY COMPONENTS OF SENSORY TRANSDUCTION SYSTEM"/>
    <property type="match status" value="1"/>
</dbReference>
<dbReference type="Pfam" id="PF00990">
    <property type="entry name" value="GGDEF"/>
    <property type="match status" value="1"/>
</dbReference>
<feature type="transmembrane region" description="Helical" evidence="5">
    <location>
        <begin position="24"/>
        <end position="45"/>
    </location>
</feature>
<gene>
    <name evidence="8" type="ORF">EJ063_10785</name>
</gene>
<keyword evidence="5" id="KW-1133">Transmembrane helix</keyword>
<dbReference type="Proteomes" id="UP000268973">
    <property type="component" value="Unassembled WGS sequence"/>
</dbReference>
<evidence type="ECO:0000256" key="4">
    <source>
        <dbReference type="SAM" id="MobiDB-lite"/>
    </source>
</evidence>
<dbReference type="CDD" id="cd01949">
    <property type="entry name" value="GGDEF"/>
    <property type="match status" value="1"/>
</dbReference>
<dbReference type="AlphaFoldDB" id="A0A432CV32"/>
<dbReference type="PROSITE" id="PS50887">
    <property type="entry name" value="GGDEF"/>
    <property type="match status" value="1"/>
</dbReference>
<evidence type="ECO:0000256" key="3">
    <source>
        <dbReference type="ARBA" id="ARBA00034247"/>
    </source>
</evidence>
<dbReference type="InterPro" id="IPR050469">
    <property type="entry name" value="Diguanylate_Cyclase"/>
</dbReference>
<dbReference type="NCBIfam" id="TIGR00254">
    <property type="entry name" value="GGDEF"/>
    <property type="match status" value="1"/>
</dbReference>
<dbReference type="PANTHER" id="PTHR45138:SF9">
    <property type="entry name" value="DIGUANYLATE CYCLASE DGCM-RELATED"/>
    <property type="match status" value="1"/>
</dbReference>
<dbReference type="EMBL" id="RXZH01000004">
    <property type="protein sequence ID" value="RTZ15562.1"/>
    <property type="molecule type" value="Genomic_DNA"/>
</dbReference>
<dbReference type="InterPro" id="IPR043128">
    <property type="entry name" value="Rev_trsase/Diguanyl_cyclase"/>
</dbReference>
<keyword evidence="9" id="KW-1185">Reference proteome</keyword>
<comment type="cofactor">
    <cofactor evidence="1">
        <name>Mg(2+)</name>
        <dbReference type="ChEBI" id="CHEBI:18420"/>
    </cofactor>
</comment>
<dbReference type="GO" id="GO:0043709">
    <property type="term" value="P:cell adhesion involved in single-species biofilm formation"/>
    <property type="evidence" value="ECO:0007669"/>
    <property type="project" value="TreeGrafter"/>
</dbReference>